<dbReference type="InterPro" id="IPR021851">
    <property type="entry name" value="DUF3455"/>
</dbReference>
<dbReference type="Pfam" id="PF11937">
    <property type="entry name" value="DUF3455"/>
    <property type="match status" value="1"/>
</dbReference>
<protein>
    <submittedName>
        <fullName evidence="2">11026_t:CDS:1</fullName>
    </submittedName>
</protein>
<organism evidence="2 3">
    <name type="scientific">Paraglomus occultum</name>
    <dbReference type="NCBI Taxonomy" id="144539"/>
    <lineage>
        <taxon>Eukaryota</taxon>
        <taxon>Fungi</taxon>
        <taxon>Fungi incertae sedis</taxon>
        <taxon>Mucoromycota</taxon>
        <taxon>Glomeromycotina</taxon>
        <taxon>Glomeromycetes</taxon>
        <taxon>Paraglomerales</taxon>
        <taxon>Paraglomeraceae</taxon>
        <taxon>Paraglomus</taxon>
    </lineage>
</organism>
<dbReference type="EMBL" id="CAJVPJ010001980">
    <property type="protein sequence ID" value="CAG8609485.1"/>
    <property type="molecule type" value="Genomic_DNA"/>
</dbReference>
<dbReference type="PANTHER" id="PTHR35567">
    <property type="entry name" value="MALATE DEHYDROGENASE (AFU_ORTHOLOGUE AFUA_2G13800)"/>
    <property type="match status" value="1"/>
</dbReference>
<proteinExistence type="predicted"/>
<feature type="signal peptide" evidence="1">
    <location>
        <begin position="1"/>
        <end position="25"/>
    </location>
</feature>
<comment type="caution">
    <text evidence="2">The sequence shown here is derived from an EMBL/GenBank/DDBJ whole genome shotgun (WGS) entry which is preliminary data.</text>
</comment>
<dbReference type="OrthoDB" id="1859733at2759"/>
<gene>
    <name evidence="2" type="ORF">POCULU_LOCUS7876</name>
</gene>
<keyword evidence="3" id="KW-1185">Reference proteome</keyword>
<dbReference type="AlphaFoldDB" id="A0A9N9GL19"/>
<reference evidence="2" key="1">
    <citation type="submission" date="2021-06" db="EMBL/GenBank/DDBJ databases">
        <authorList>
            <person name="Kallberg Y."/>
            <person name="Tangrot J."/>
            <person name="Rosling A."/>
        </authorList>
    </citation>
    <scope>NUCLEOTIDE SEQUENCE</scope>
    <source>
        <strain evidence="2">IA702</strain>
    </source>
</reference>
<feature type="chain" id="PRO_5040244605" evidence="1">
    <location>
        <begin position="26"/>
        <end position="240"/>
    </location>
</feature>
<sequence length="240" mass="26605">MSNRTSKVVILLLVTVLILGPAAYAFPATNTYSSDNANVPTSTYSDYSQATPTYDSGCACVNIGSIKDQPTNYVPEAVKVPDEYKFKFLLYASGYQHYQCKVGAQGQPGNWTFVGPVAYLINDIRYNSFENVCDRVVFHHLEKIDNISGVAWGGIIPTDQSMVVANPVMTFPSPDGENNIPWLLAKANYNSGVGVFSDVTYIYRTETYGGKAPPNEKCGTEFSDGYEYASPYEAQYWYYH</sequence>
<accession>A0A9N9GL19</accession>
<evidence type="ECO:0000256" key="1">
    <source>
        <dbReference type="SAM" id="SignalP"/>
    </source>
</evidence>
<dbReference type="Proteomes" id="UP000789572">
    <property type="component" value="Unassembled WGS sequence"/>
</dbReference>
<dbReference type="PANTHER" id="PTHR35567:SF1">
    <property type="entry name" value="CONSERVED FUNGAL PROTEIN (AFU_ORTHOLOGUE AFUA_1G14230)"/>
    <property type="match status" value="1"/>
</dbReference>
<evidence type="ECO:0000313" key="3">
    <source>
        <dbReference type="Proteomes" id="UP000789572"/>
    </source>
</evidence>
<evidence type="ECO:0000313" key="2">
    <source>
        <dbReference type="EMBL" id="CAG8609485.1"/>
    </source>
</evidence>
<name>A0A9N9GL19_9GLOM</name>
<keyword evidence="1" id="KW-0732">Signal</keyword>